<dbReference type="Pfam" id="PF03641">
    <property type="entry name" value="Lysine_decarbox"/>
    <property type="match status" value="1"/>
</dbReference>
<dbReference type="NCBIfam" id="TIGR00730">
    <property type="entry name" value="Rossman fold protein, TIGR00730 family"/>
    <property type="match status" value="1"/>
</dbReference>
<dbReference type="EMBL" id="UINC01124339">
    <property type="protein sequence ID" value="SVD01419.1"/>
    <property type="molecule type" value="Genomic_DNA"/>
</dbReference>
<dbReference type="SUPFAM" id="SSF102405">
    <property type="entry name" value="MCP/YpsA-like"/>
    <property type="match status" value="1"/>
</dbReference>
<evidence type="ECO:0000313" key="1">
    <source>
        <dbReference type="EMBL" id="SVD01419.1"/>
    </source>
</evidence>
<dbReference type="GO" id="GO:0016799">
    <property type="term" value="F:hydrolase activity, hydrolyzing N-glycosyl compounds"/>
    <property type="evidence" value="ECO:0007669"/>
    <property type="project" value="TreeGrafter"/>
</dbReference>
<dbReference type="AlphaFoldDB" id="A0A382RUR8"/>
<reference evidence="1" key="1">
    <citation type="submission" date="2018-05" db="EMBL/GenBank/DDBJ databases">
        <authorList>
            <person name="Lanie J.A."/>
            <person name="Ng W.-L."/>
            <person name="Kazmierczak K.M."/>
            <person name="Andrzejewski T.M."/>
            <person name="Davidsen T.M."/>
            <person name="Wayne K.J."/>
            <person name="Tettelin H."/>
            <person name="Glass J.I."/>
            <person name="Rusch D."/>
            <person name="Podicherti R."/>
            <person name="Tsui H.-C.T."/>
            <person name="Winkler M.E."/>
        </authorList>
    </citation>
    <scope>NUCLEOTIDE SEQUENCE</scope>
</reference>
<dbReference type="PANTHER" id="PTHR31223">
    <property type="entry name" value="LOG FAMILY PROTEIN YJL055W"/>
    <property type="match status" value="1"/>
</dbReference>
<feature type="non-terminal residue" evidence="1">
    <location>
        <position position="163"/>
    </location>
</feature>
<organism evidence="1">
    <name type="scientific">marine metagenome</name>
    <dbReference type="NCBI Taxonomy" id="408172"/>
    <lineage>
        <taxon>unclassified sequences</taxon>
        <taxon>metagenomes</taxon>
        <taxon>ecological metagenomes</taxon>
    </lineage>
</organism>
<proteinExistence type="predicted"/>
<gene>
    <name evidence="1" type="ORF">METZ01_LOCUS354273</name>
</gene>
<dbReference type="Gene3D" id="3.40.50.450">
    <property type="match status" value="1"/>
</dbReference>
<dbReference type="InterPro" id="IPR031100">
    <property type="entry name" value="LOG_fam"/>
</dbReference>
<sequence>MKAICVFCSSSDAVEEVYHQTATDLGHRIGQLGLDLVYGGARIGLMGAVARGVHDKGGRVVGVIPEFFRKKDKTIEYVEADELIVTKDMRNRKAIMDERSDAFIVLPGGVGTLEEAMEIVSMKQLCLTDKPLAFINTNNFYDGFFSNLQKMIDLKFAKSSILD</sequence>
<dbReference type="InterPro" id="IPR005269">
    <property type="entry name" value="LOG"/>
</dbReference>
<protein>
    <recommendedName>
        <fullName evidence="2">Cytokinin riboside 5'-monophosphate phosphoribohydrolase</fullName>
    </recommendedName>
</protein>
<dbReference type="GO" id="GO:0005829">
    <property type="term" value="C:cytosol"/>
    <property type="evidence" value="ECO:0007669"/>
    <property type="project" value="TreeGrafter"/>
</dbReference>
<dbReference type="GO" id="GO:0009691">
    <property type="term" value="P:cytokinin biosynthetic process"/>
    <property type="evidence" value="ECO:0007669"/>
    <property type="project" value="InterPro"/>
</dbReference>
<name>A0A382RUR8_9ZZZZ</name>
<dbReference type="PANTHER" id="PTHR31223:SF70">
    <property type="entry name" value="LOG FAMILY PROTEIN YJL055W"/>
    <property type="match status" value="1"/>
</dbReference>
<evidence type="ECO:0008006" key="2">
    <source>
        <dbReference type="Google" id="ProtNLM"/>
    </source>
</evidence>
<accession>A0A382RUR8</accession>